<dbReference type="InterPro" id="IPR050261">
    <property type="entry name" value="FrsA_esterase"/>
</dbReference>
<sequence length="229" mass="25173">MNFRDLVGKLGEERPPRMRCVGGDSSDEFRAWQDGFLAKLHELRGEPLVAPPLQVEELGRVDCGDHIRLHLRIGSVLQSRIPAYLLIPSGLSERAPAILALHGHFVNGKERVAGVSPGPEAEDDRGDYGLSMARAGYVVLCFDWWGWGERAEEGFDFGGREICNVKHNAAVLYGVPLLSICLSDAQRVLDALLARSEVDPDRVGVMGNSFGGRMSMYVTIFDARIRAAL</sequence>
<name>X0VT21_9ZZZZ</name>
<evidence type="ECO:0000259" key="1">
    <source>
        <dbReference type="Pfam" id="PF00326"/>
    </source>
</evidence>
<feature type="domain" description="Peptidase S9 prolyl oligopeptidase catalytic" evidence="1">
    <location>
        <begin position="181"/>
        <end position="218"/>
    </location>
</feature>
<dbReference type="PANTHER" id="PTHR22946:SF8">
    <property type="entry name" value="ACETYL XYLAN ESTERASE DOMAIN-CONTAINING PROTEIN"/>
    <property type="match status" value="1"/>
</dbReference>
<reference evidence="2" key="1">
    <citation type="journal article" date="2014" name="Front. Microbiol.">
        <title>High frequency of phylogenetically diverse reductive dehalogenase-homologous genes in deep subseafloor sedimentary metagenomes.</title>
        <authorList>
            <person name="Kawai M."/>
            <person name="Futagami T."/>
            <person name="Toyoda A."/>
            <person name="Takaki Y."/>
            <person name="Nishi S."/>
            <person name="Hori S."/>
            <person name="Arai W."/>
            <person name="Tsubouchi T."/>
            <person name="Morono Y."/>
            <person name="Uchiyama I."/>
            <person name="Ito T."/>
            <person name="Fujiyama A."/>
            <person name="Inagaki F."/>
            <person name="Takami H."/>
        </authorList>
    </citation>
    <scope>NUCLEOTIDE SEQUENCE</scope>
    <source>
        <strain evidence="2">Expedition CK06-06</strain>
    </source>
</reference>
<protein>
    <recommendedName>
        <fullName evidence="1">Peptidase S9 prolyl oligopeptidase catalytic domain-containing protein</fullName>
    </recommendedName>
</protein>
<comment type="caution">
    <text evidence="2">The sequence shown here is derived from an EMBL/GenBank/DDBJ whole genome shotgun (WGS) entry which is preliminary data.</text>
</comment>
<dbReference type="InterPro" id="IPR001375">
    <property type="entry name" value="Peptidase_S9_cat"/>
</dbReference>
<dbReference type="Gene3D" id="3.40.50.1820">
    <property type="entry name" value="alpha/beta hydrolase"/>
    <property type="match status" value="1"/>
</dbReference>
<dbReference type="AlphaFoldDB" id="X0VT21"/>
<accession>X0VT21</accession>
<proteinExistence type="predicted"/>
<feature type="non-terminal residue" evidence="2">
    <location>
        <position position="229"/>
    </location>
</feature>
<evidence type="ECO:0000313" key="2">
    <source>
        <dbReference type="EMBL" id="GAG21559.1"/>
    </source>
</evidence>
<gene>
    <name evidence="2" type="ORF">S01H1_56818</name>
</gene>
<dbReference type="InterPro" id="IPR029058">
    <property type="entry name" value="AB_hydrolase_fold"/>
</dbReference>
<dbReference type="PANTHER" id="PTHR22946">
    <property type="entry name" value="DIENELACTONE HYDROLASE DOMAIN-CONTAINING PROTEIN-RELATED"/>
    <property type="match status" value="1"/>
</dbReference>
<dbReference type="EMBL" id="BARS01037020">
    <property type="protein sequence ID" value="GAG21559.1"/>
    <property type="molecule type" value="Genomic_DNA"/>
</dbReference>
<organism evidence="2">
    <name type="scientific">marine sediment metagenome</name>
    <dbReference type="NCBI Taxonomy" id="412755"/>
    <lineage>
        <taxon>unclassified sequences</taxon>
        <taxon>metagenomes</taxon>
        <taxon>ecological metagenomes</taxon>
    </lineage>
</organism>
<dbReference type="SUPFAM" id="SSF53474">
    <property type="entry name" value="alpha/beta-Hydrolases"/>
    <property type="match status" value="1"/>
</dbReference>
<dbReference type="Pfam" id="PF00326">
    <property type="entry name" value="Peptidase_S9"/>
    <property type="match status" value="1"/>
</dbReference>